<dbReference type="Proteomes" id="UP001595975">
    <property type="component" value="Unassembled WGS sequence"/>
</dbReference>
<dbReference type="EMBL" id="JBHSOF010000061">
    <property type="protein sequence ID" value="MFC5667573.1"/>
    <property type="molecule type" value="Genomic_DNA"/>
</dbReference>
<dbReference type="SUPFAM" id="SSF52317">
    <property type="entry name" value="Class I glutamine amidotransferase-like"/>
    <property type="match status" value="1"/>
</dbReference>
<evidence type="ECO:0000256" key="3">
    <source>
        <dbReference type="ARBA" id="ARBA00023163"/>
    </source>
</evidence>
<gene>
    <name evidence="5" type="ORF">ACFP3U_31970</name>
</gene>
<dbReference type="InterPro" id="IPR052158">
    <property type="entry name" value="INH-QAR"/>
</dbReference>
<dbReference type="InterPro" id="IPR009057">
    <property type="entry name" value="Homeodomain-like_sf"/>
</dbReference>
<dbReference type="InterPro" id="IPR018060">
    <property type="entry name" value="HTH_AraC"/>
</dbReference>
<sequence length="333" mass="35575">MRTVGCLIFDGVRPFDYAVIGEVWGEQAELPGVPGFELRICGPDGARVRLGGGLERVPDFGLDALADCDLVVVPGVEQPDEPRDPAVHAALRAAHARGVTIASLCAGAFVLAEAGLLDGRTATTHWALADRLAERFPAVDVRPEVLFTGEGRLWTSAGVAAGIDLCLHLVRAAHGERAAASIARAMVTAPFRSGGQAQFIPSPVPEPTAADDDPLARVRTEVLAALDTPWTVRRMAVLALMSERTFARRFAAATGTTPLRWLLDQRILTAQRLLEDTDLPVDAVAVHCGFSSAVSLRPPFTARLGVPPREYRRTFRGACVDGRPAAARYPLVP</sequence>
<evidence type="ECO:0000259" key="4">
    <source>
        <dbReference type="PROSITE" id="PS01124"/>
    </source>
</evidence>
<dbReference type="InterPro" id="IPR029062">
    <property type="entry name" value="Class_I_gatase-like"/>
</dbReference>
<reference evidence="6" key="1">
    <citation type="journal article" date="2019" name="Int. J. Syst. Evol. Microbiol.">
        <title>The Global Catalogue of Microorganisms (GCM) 10K type strain sequencing project: providing services to taxonomists for standard genome sequencing and annotation.</title>
        <authorList>
            <consortium name="The Broad Institute Genomics Platform"/>
            <consortium name="The Broad Institute Genome Sequencing Center for Infectious Disease"/>
            <person name="Wu L."/>
            <person name="Ma J."/>
        </authorList>
    </citation>
    <scope>NUCLEOTIDE SEQUENCE [LARGE SCALE GENOMIC DNA]</scope>
    <source>
        <strain evidence="6">CGMCC 4.1437</strain>
    </source>
</reference>
<dbReference type="PROSITE" id="PS00041">
    <property type="entry name" value="HTH_ARAC_FAMILY_1"/>
    <property type="match status" value="1"/>
</dbReference>
<dbReference type="InterPro" id="IPR002818">
    <property type="entry name" value="DJ-1/PfpI"/>
</dbReference>
<dbReference type="SMART" id="SM00342">
    <property type="entry name" value="HTH_ARAC"/>
    <property type="match status" value="1"/>
</dbReference>
<keyword evidence="1" id="KW-0805">Transcription regulation</keyword>
<comment type="caution">
    <text evidence="5">The sequence shown here is derived from an EMBL/GenBank/DDBJ whole genome shotgun (WGS) entry which is preliminary data.</text>
</comment>
<dbReference type="PANTHER" id="PTHR43130:SF3">
    <property type="entry name" value="HTH-TYPE TRANSCRIPTIONAL REGULATOR RV1931C"/>
    <property type="match status" value="1"/>
</dbReference>
<dbReference type="Gene3D" id="1.10.10.60">
    <property type="entry name" value="Homeodomain-like"/>
    <property type="match status" value="1"/>
</dbReference>
<evidence type="ECO:0000256" key="1">
    <source>
        <dbReference type="ARBA" id="ARBA00023015"/>
    </source>
</evidence>
<dbReference type="PROSITE" id="PS01124">
    <property type="entry name" value="HTH_ARAC_FAMILY_2"/>
    <property type="match status" value="1"/>
</dbReference>
<evidence type="ECO:0000313" key="6">
    <source>
        <dbReference type="Proteomes" id="UP001595975"/>
    </source>
</evidence>
<feature type="domain" description="HTH araC/xylS-type" evidence="4">
    <location>
        <begin position="216"/>
        <end position="314"/>
    </location>
</feature>
<dbReference type="Pfam" id="PF12833">
    <property type="entry name" value="HTH_18"/>
    <property type="match status" value="1"/>
</dbReference>
<dbReference type="Pfam" id="PF01965">
    <property type="entry name" value="DJ-1_PfpI"/>
    <property type="match status" value="1"/>
</dbReference>
<protein>
    <submittedName>
        <fullName evidence="5">GlxA family transcriptional regulator</fullName>
    </submittedName>
</protein>
<dbReference type="RefSeq" id="WP_380229243.1">
    <property type="nucleotide sequence ID" value="NZ_JBHSOF010000061.1"/>
</dbReference>
<organism evidence="5 6">
    <name type="scientific">Kitasatospora misakiensis</name>
    <dbReference type="NCBI Taxonomy" id="67330"/>
    <lineage>
        <taxon>Bacteria</taxon>
        <taxon>Bacillati</taxon>
        <taxon>Actinomycetota</taxon>
        <taxon>Actinomycetes</taxon>
        <taxon>Kitasatosporales</taxon>
        <taxon>Streptomycetaceae</taxon>
        <taxon>Kitasatospora</taxon>
    </lineage>
</organism>
<accession>A0ABW0XAJ3</accession>
<keyword evidence="2" id="KW-0238">DNA-binding</keyword>
<evidence type="ECO:0000256" key="2">
    <source>
        <dbReference type="ARBA" id="ARBA00023125"/>
    </source>
</evidence>
<dbReference type="CDD" id="cd03137">
    <property type="entry name" value="GATase1_AraC_1"/>
    <property type="match status" value="1"/>
</dbReference>
<keyword evidence="6" id="KW-1185">Reference proteome</keyword>
<name>A0ABW0XAJ3_9ACTN</name>
<proteinExistence type="predicted"/>
<keyword evidence="3" id="KW-0804">Transcription</keyword>
<dbReference type="PANTHER" id="PTHR43130">
    <property type="entry name" value="ARAC-FAMILY TRANSCRIPTIONAL REGULATOR"/>
    <property type="match status" value="1"/>
</dbReference>
<evidence type="ECO:0000313" key="5">
    <source>
        <dbReference type="EMBL" id="MFC5667573.1"/>
    </source>
</evidence>
<dbReference type="Gene3D" id="3.40.50.880">
    <property type="match status" value="1"/>
</dbReference>
<dbReference type="SUPFAM" id="SSF46689">
    <property type="entry name" value="Homeodomain-like"/>
    <property type="match status" value="2"/>
</dbReference>
<dbReference type="InterPro" id="IPR018062">
    <property type="entry name" value="HTH_AraC-typ_CS"/>
</dbReference>